<comment type="subcellular location">
    <subcellularLocation>
        <location evidence="1">Cell membrane</location>
        <topology evidence="1">Lipid-anchor</topology>
        <topology evidence="1">GPI-anchor</topology>
    </subcellularLocation>
</comment>
<dbReference type="Proteomes" id="UP001163823">
    <property type="component" value="Chromosome 9"/>
</dbReference>
<keyword evidence="10" id="KW-0472">Membrane</keyword>
<evidence type="ECO:0000256" key="2">
    <source>
        <dbReference type="ARBA" id="ARBA00009748"/>
    </source>
</evidence>
<dbReference type="InterPro" id="IPR036312">
    <property type="entry name" value="Bifun_inhib/LTP/seed_sf"/>
</dbReference>
<gene>
    <name evidence="12" type="ORF">O6P43_023844</name>
</gene>
<evidence type="ECO:0000256" key="10">
    <source>
        <dbReference type="SAM" id="Phobius"/>
    </source>
</evidence>
<dbReference type="Gene3D" id="1.10.110.10">
    <property type="entry name" value="Plant lipid-transfer and hydrophobic proteins"/>
    <property type="match status" value="1"/>
</dbReference>
<keyword evidence="4" id="KW-0336">GPI-anchor</keyword>
<keyword evidence="3" id="KW-1003">Cell membrane</keyword>
<dbReference type="InterPro" id="IPR016140">
    <property type="entry name" value="Bifunc_inhib/LTP/seed_store"/>
</dbReference>
<evidence type="ECO:0000313" key="13">
    <source>
        <dbReference type="Proteomes" id="UP001163823"/>
    </source>
</evidence>
<dbReference type="PANTHER" id="PTHR33044">
    <property type="entry name" value="BIFUNCTIONAL INHIBITOR/LIPID-TRANSFER PROTEIN/SEED STORAGE 2S ALBUMIN SUPERFAMILY PROTEIN-RELATED"/>
    <property type="match status" value="1"/>
</dbReference>
<dbReference type="GO" id="GO:0008289">
    <property type="term" value="F:lipid binding"/>
    <property type="evidence" value="ECO:0007669"/>
    <property type="project" value="InterPro"/>
</dbReference>
<dbReference type="SMART" id="SM00499">
    <property type="entry name" value="AAI"/>
    <property type="match status" value="1"/>
</dbReference>
<evidence type="ECO:0000256" key="7">
    <source>
        <dbReference type="ARBA" id="ARBA00023180"/>
    </source>
</evidence>
<dbReference type="EMBL" id="JARAOO010000009">
    <property type="protein sequence ID" value="KAJ7957552.1"/>
    <property type="molecule type" value="Genomic_DNA"/>
</dbReference>
<dbReference type="GO" id="GO:0005886">
    <property type="term" value="C:plasma membrane"/>
    <property type="evidence" value="ECO:0007669"/>
    <property type="project" value="UniProtKB-SubCell"/>
</dbReference>
<evidence type="ECO:0000256" key="3">
    <source>
        <dbReference type="ARBA" id="ARBA00022475"/>
    </source>
</evidence>
<dbReference type="AlphaFoldDB" id="A0AAD7PJI8"/>
<dbReference type="InterPro" id="IPR000528">
    <property type="entry name" value="Plant_nsLTP"/>
</dbReference>
<dbReference type="KEGG" id="qsa:O6P43_023844"/>
<dbReference type="CDD" id="cd00010">
    <property type="entry name" value="AAI_LTSS"/>
    <property type="match status" value="1"/>
</dbReference>
<comment type="similarity">
    <text evidence="2">Belongs to the plant LTP family.</text>
</comment>
<evidence type="ECO:0000259" key="11">
    <source>
        <dbReference type="SMART" id="SM00499"/>
    </source>
</evidence>
<reference evidence="12" key="1">
    <citation type="journal article" date="2023" name="Science">
        <title>Elucidation of the pathway for biosynthesis of saponin adjuvants from the soapbark tree.</title>
        <authorList>
            <person name="Reed J."/>
            <person name="Orme A."/>
            <person name="El-Demerdash A."/>
            <person name="Owen C."/>
            <person name="Martin L.B.B."/>
            <person name="Misra R.C."/>
            <person name="Kikuchi S."/>
            <person name="Rejzek M."/>
            <person name="Martin A.C."/>
            <person name="Harkess A."/>
            <person name="Leebens-Mack J."/>
            <person name="Louveau T."/>
            <person name="Stephenson M.J."/>
            <person name="Osbourn A."/>
        </authorList>
    </citation>
    <scope>NUCLEOTIDE SEQUENCE</scope>
    <source>
        <strain evidence="12">S10</strain>
    </source>
</reference>
<dbReference type="Pfam" id="PF14368">
    <property type="entry name" value="LTP_2"/>
    <property type="match status" value="1"/>
</dbReference>
<keyword evidence="10" id="KW-1133">Transmembrane helix</keyword>
<proteinExistence type="inferred from homology"/>
<keyword evidence="13" id="KW-1185">Reference proteome</keyword>
<evidence type="ECO:0000256" key="5">
    <source>
        <dbReference type="ARBA" id="ARBA00022729"/>
    </source>
</evidence>
<evidence type="ECO:0000256" key="9">
    <source>
        <dbReference type="SAM" id="MobiDB-lite"/>
    </source>
</evidence>
<organism evidence="12 13">
    <name type="scientific">Quillaja saponaria</name>
    <name type="common">Soap bark tree</name>
    <dbReference type="NCBI Taxonomy" id="32244"/>
    <lineage>
        <taxon>Eukaryota</taxon>
        <taxon>Viridiplantae</taxon>
        <taxon>Streptophyta</taxon>
        <taxon>Embryophyta</taxon>
        <taxon>Tracheophyta</taxon>
        <taxon>Spermatophyta</taxon>
        <taxon>Magnoliopsida</taxon>
        <taxon>eudicotyledons</taxon>
        <taxon>Gunneridae</taxon>
        <taxon>Pentapetalae</taxon>
        <taxon>rosids</taxon>
        <taxon>fabids</taxon>
        <taxon>Fabales</taxon>
        <taxon>Quillajaceae</taxon>
        <taxon>Quillaja</taxon>
    </lineage>
</organism>
<evidence type="ECO:0000256" key="8">
    <source>
        <dbReference type="ARBA" id="ARBA00023288"/>
    </source>
</evidence>
<evidence type="ECO:0000256" key="1">
    <source>
        <dbReference type="ARBA" id="ARBA00004609"/>
    </source>
</evidence>
<keyword evidence="8" id="KW-0449">Lipoprotein</keyword>
<keyword evidence="10" id="KW-0812">Transmembrane</keyword>
<dbReference type="InterPro" id="IPR043325">
    <property type="entry name" value="LTSS"/>
</dbReference>
<feature type="region of interest" description="Disordered" evidence="9">
    <location>
        <begin position="113"/>
        <end position="142"/>
    </location>
</feature>
<dbReference type="GO" id="GO:0098552">
    <property type="term" value="C:side of membrane"/>
    <property type="evidence" value="ECO:0007669"/>
    <property type="project" value="UniProtKB-KW"/>
</dbReference>
<evidence type="ECO:0000256" key="4">
    <source>
        <dbReference type="ARBA" id="ARBA00022622"/>
    </source>
</evidence>
<sequence length="179" mass="18649">MPKVSGAGLADKCGAVFNKVAACLSFVTGKAAAPTKDCCTSTTEIRENEPECLCFIIQQIHNGNQQLKSLGVQEAKLLQLPSSCNLKNANVTDCPKLLGLPANSPDAAIFTNASSATPTSSTTTTPAAAGTSPTPKNNENRLGPQITALVPVLAALIFFAFPTGRKVVSSYIRKNKNKG</sequence>
<dbReference type="GO" id="GO:0006869">
    <property type="term" value="P:lipid transport"/>
    <property type="evidence" value="ECO:0007669"/>
    <property type="project" value="InterPro"/>
</dbReference>
<dbReference type="SUPFAM" id="SSF47699">
    <property type="entry name" value="Bifunctional inhibitor/lipid-transfer protein/seed storage 2S albumin"/>
    <property type="match status" value="1"/>
</dbReference>
<evidence type="ECO:0000256" key="6">
    <source>
        <dbReference type="ARBA" id="ARBA00023157"/>
    </source>
</evidence>
<keyword evidence="7" id="KW-0325">Glycoprotein</keyword>
<comment type="caution">
    <text evidence="12">The sequence shown here is derived from an EMBL/GenBank/DDBJ whole genome shotgun (WGS) entry which is preliminary data.</text>
</comment>
<keyword evidence="5" id="KW-0732">Signal</keyword>
<protein>
    <submittedName>
        <fullName evidence="12">Lipid transfer protein</fullName>
    </submittedName>
</protein>
<name>A0AAD7PJI8_QUISA</name>
<feature type="compositionally biased region" description="Low complexity" evidence="9">
    <location>
        <begin position="113"/>
        <end position="135"/>
    </location>
</feature>
<accession>A0AAD7PJI8</accession>
<dbReference type="PRINTS" id="PR00382">
    <property type="entry name" value="LIPIDTRNSFER"/>
</dbReference>
<feature type="transmembrane region" description="Helical" evidence="10">
    <location>
        <begin position="142"/>
        <end position="161"/>
    </location>
</feature>
<feature type="domain" description="Bifunctional inhibitor/plant lipid transfer protein/seed storage helical" evidence="11">
    <location>
        <begin position="13"/>
        <end position="94"/>
    </location>
</feature>
<evidence type="ECO:0000313" key="12">
    <source>
        <dbReference type="EMBL" id="KAJ7957552.1"/>
    </source>
</evidence>
<keyword evidence="6" id="KW-1015">Disulfide bond</keyword>